<evidence type="ECO:0000313" key="4">
    <source>
        <dbReference type="EMBL" id="PZG15685.1"/>
    </source>
</evidence>
<reference evidence="4 5" key="1">
    <citation type="submission" date="2018-01" db="EMBL/GenBank/DDBJ databases">
        <title>Draft genome sequence of Jishengella sp. NA12.</title>
        <authorList>
            <person name="Sahin N."/>
            <person name="Ay H."/>
            <person name="Saygin H."/>
        </authorList>
    </citation>
    <scope>NUCLEOTIDE SEQUENCE [LARGE SCALE GENOMIC DNA]</scope>
    <source>
        <strain evidence="4 5">NA12</strain>
    </source>
</reference>
<proteinExistence type="predicted"/>
<dbReference type="AlphaFoldDB" id="A0A2W2EFF4"/>
<dbReference type="EMBL" id="POTY01000120">
    <property type="protein sequence ID" value="PZG15685.1"/>
    <property type="molecule type" value="Genomic_DNA"/>
</dbReference>
<comment type="caution">
    <text evidence="4">The sequence shown here is derived from an EMBL/GenBank/DDBJ whole genome shotgun (WGS) entry which is preliminary data.</text>
</comment>
<evidence type="ECO:0000259" key="3">
    <source>
        <dbReference type="Pfam" id="PF02018"/>
    </source>
</evidence>
<dbReference type="InterPro" id="IPR003305">
    <property type="entry name" value="CenC_carb-bd"/>
</dbReference>
<dbReference type="InterPro" id="IPR008979">
    <property type="entry name" value="Galactose-bd-like_sf"/>
</dbReference>
<dbReference type="Pfam" id="PF02018">
    <property type="entry name" value="CBM_4_9"/>
    <property type="match status" value="1"/>
</dbReference>
<dbReference type="Gene3D" id="2.60.120.260">
    <property type="entry name" value="Galactose-binding domain-like"/>
    <property type="match status" value="1"/>
</dbReference>
<dbReference type="Proteomes" id="UP000248924">
    <property type="component" value="Unassembled WGS sequence"/>
</dbReference>
<name>A0A2W2EFF4_9ACTN</name>
<accession>A0A2W2EFF4</accession>
<keyword evidence="1" id="KW-0378">Hydrolase</keyword>
<feature type="region of interest" description="Disordered" evidence="2">
    <location>
        <begin position="155"/>
        <end position="182"/>
    </location>
</feature>
<gene>
    <name evidence="4" type="ORF">C1I95_19050</name>
</gene>
<sequence>MEALPSSTTHEVLAGKRLPRLPRLEFVESFVRACLRARRRPEHEIETEVERWRQAWRALTATPTPREDGAGDDGVPASTTGVDGAVPDPDRSAGPPAPQTPVPPLPMLRAPVLSPPPRRPAGPAVPGSTSRWRLLATTALVFFLVGGAAGVTGAGMLHDGQQSPSRGQTDRGDFGGPPSGTVLSAPTARCAAARQPAGTELVGDRGFTTGTSGPWDLSAATVDVSAGQDRMWARVLGGTANSWDAILMYRGIRLVEGRRYTLSFDILTSAPTQVRVTVQENRPPEYPAALMRDLDADLTPCHQQFSFAAEWSTGQGEITFQLGGHPETYHVMLANLSLIEEEAAVSNPIG</sequence>
<dbReference type="SUPFAM" id="SSF49785">
    <property type="entry name" value="Galactose-binding domain-like"/>
    <property type="match status" value="1"/>
</dbReference>
<keyword evidence="5" id="KW-1185">Reference proteome</keyword>
<organism evidence="4 5">
    <name type="scientific">Micromonospora craterilacus</name>
    <dbReference type="NCBI Taxonomy" id="1655439"/>
    <lineage>
        <taxon>Bacteria</taxon>
        <taxon>Bacillati</taxon>
        <taxon>Actinomycetota</taxon>
        <taxon>Actinomycetes</taxon>
        <taxon>Micromonosporales</taxon>
        <taxon>Micromonosporaceae</taxon>
        <taxon>Micromonospora</taxon>
    </lineage>
</organism>
<feature type="region of interest" description="Disordered" evidence="2">
    <location>
        <begin position="60"/>
        <end position="128"/>
    </location>
</feature>
<dbReference type="GO" id="GO:0016798">
    <property type="term" value="F:hydrolase activity, acting on glycosyl bonds"/>
    <property type="evidence" value="ECO:0007669"/>
    <property type="project" value="InterPro"/>
</dbReference>
<feature type="domain" description="CBM-cenC" evidence="3">
    <location>
        <begin position="204"/>
        <end position="282"/>
    </location>
</feature>
<feature type="compositionally biased region" description="Pro residues" evidence="2">
    <location>
        <begin position="95"/>
        <end position="106"/>
    </location>
</feature>
<evidence type="ECO:0000256" key="2">
    <source>
        <dbReference type="SAM" id="MobiDB-lite"/>
    </source>
</evidence>
<evidence type="ECO:0000256" key="1">
    <source>
        <dbReference type="ARBA" id="ARBA00022801"/>
    </source>
</evidence>
<protein>
    <recommendedName>
        <fullName evidence="3">CBM-cenC domain-containing protein</fullName>
    </recommendedName>
</protein>
<evidence type="ECO:0000313" key="5">
    <source>
        <dbReference type="Proteomes" id="UP000248924"/>
    </source>
</evidence>